<gene>
    <name evidence="2" type="ORF">EZS28_041592</name>
</gene>
<reference evidence="2 3" key="1">
    <citation type="submission" date="2019-03" db="EMBL/GenBank/DDBJ databases">
        <title>Single cell metagenomics reveals metabolic interactions within the superorganism composed of flagellate Streblomastix strix and complex community of Bacteroidetes bacteria on its surface.</title>
        <authorList>
            <person name="Treitli S.C."/>
            <person name="Kolisko M."/>
            <person name="Husnik F."/>
            <person name="Keeling P."/>
            <person name="Hampl V."/>
        </authorList>
    </citation>
    <scope>NUCLEOTIDE SEQUENCE [LARGE SCALE GENOMIC DNA]</scope>
    <source>
        <strain evidence="2">ST1C</strain>
    </source>
</reference>
<dbReference type="EMBL" id="SNRW01023606">
    <property type="protein sequence ID" value="KAA6362882.1"/>
    <property type="molecule type" value="Genomic_DNA"/>
</dbReference>
<evidence type="ECO:0000313" key="2">
    <source>
        <dbReference type="EMBL" id="KAA6362882.1"/>
    </source>
</evidence>
<dbReference type="AlphaFoldDB" id="A0A5J4TYR5"/>
<feature type="non-terminal residue" evidence="2">
    <location>
        <position position="64"/>
    </location>
</feature>
<comment type="caution">
    <text evidence="2">The sequence shown here is derived from an EMBL/GenBank/DDBJ whole genome shotgun (WGS) entry which is preliminary data.</text>
</comment>
<name>A0A5J4TYR5_9EUKA</name>
<evidence type="ECO:0000313" key="3">
    <source>
        <dbReference type="Proteomes" id="UP000324800"/>
    </source>
</evidence>
<dbReference type="Proteomes" id="UP000324800">
    <property type="component" value="Unassembled WGS sequence"/>
</dbReference>
<sequence>MVDKEKRGQPTRVIDYQNYTMHANIRRVITGLGSDADIREPDRADTTRLLERKGSGNDNQCKRN</sequence>
<organism evidence="2 3">
    <name type="scientific">Streblomastix strix</name>
    <dbReference type="NCBI Taxonomy" id="222440"/>
    <lineage>
        <taxon>Eukaryota</taxon>
        <taxon>Metamonada</taxon>
        <taxon>Preaxostyla</taxon>
        <taxon>Oxymonadida</taxon>
        <taxon>Streblomastigidae</taxon>
        <taxon>Streblomastix</taxon>
    </lineage>
</organism>
<evidence type="ECO:0000256" key="1">
    <source>
        <dbReference type="SAM" id="MobiDB-lite"/>
    </source>
</evidence>
<feature type="region of interest" description="Disordered" evidence="1">
    <location>
        <begin position="36"/>
        <end position="64"/>
    </location>
</feature>
<proteinExistence type="predicted"/>
<accession>A0A5J4TYR5</accession>
<protein>
    <submittedName>
        <fullName evidence="2">Uncharacterized protein</fullName>
    </submittedName>
</protein>
<feature type="compositionally biased region" description="Basic and acidic residues" evidence="1">
    <location>
        <begin position="36"/>
        <end position="55"/>
    </location>
</feature>